<dbReference type="InterPro" id="IPR003960">
    <property type="entry name" value="ATPase_AAA_CS"/>
</dbReference>
<dbReference type="InterPro" id="IPR027417">
    <property type="entry name" value="P-loop_NTPase"/>
</dbReference>
<dbReference type="CDD" id="cd19481">
    <property type="entry name" value="RecA-like_protease"/>
    <property type="match status" value="1"/>
</dbReference>
<dbReference type="PANTHER" id="PTHR23076">
    <property type="entry name" value="METALLOPROTEASE M41 FTSH"/>
    <property type="match status" value="1"/>
</dbReference>
<dbReference type="GO" id="GO:0016887">
    <property type="term" value="F:ATP hydrolysis activity"/>
    <property type="evidence" value="ECO:0007669"/>
    <property type="project" value="InterPro"/>
</dbReference>
<accession>A0A7W6G3A8</accession>
<dbReference type="GO" id="GO:0006508">
    <property type="term" value="P:proteolysis"/>
    <property type="evidence" value="ECO:0007669"/>
    <property type="project" value="InterPro"/>
</dbReference>
<dbReference type="PANTHER" id="PTHR23076:SF97">
    <property type="entry name" value="ATP-DEPENDENT ZINC METALLOPROTEASE YME1L1"/>
    <property type="match status" value="1"/>
</dbReference>
<dbReference type="RefSeq" id="WP_113169815.1">
    <property type="nucleotide sequence ID" value="NZ_JACIDV010000011.1"/>
</dbReference>
<proteinExistence type="inferred from homology"/>
<evidence type="ECO:0000313" key="4">
    <source>
        <dbReference type="Proteomes" id="UP000565286"/>
    </source>
</evidence>
<dbReference type="GO" id="GO:0005524">
    <property type="term" value="F:ATP binding"/>
    <property type="evidence" value="ECO:0007669"/>
    <property type="project" value="UniProtKB-KW"/>
</dbReference>
<dbReference type="GO" id="GO:0005886">
    <property type="term" value="C:plasma membrane"/>
    <property type="evidence" value="ECO:0007669"/>
    <property type="project" value="TreeGrafter"/>
</dbReference>
<dbReference type="Gene3D" id="3.40.50.300">
    <property type="entry name" value="P-loop containing nucleotide triphosphate hydrolases"/>
    <property type="match status" value="1"/>
</dbReference>
<comment type="similarity">
    <text evidence="1">Belongs to the AAA ATPase family.</text>
</comment>
<dbReference type="PROSITE" id="PS00674">
    <property type="entry name" value="AAA"/>
    <property type="match status" value="1"/>
</dbReference>
<keyword evidence="1" id="KW-0547">Nucleotide-binding</keyword>
<comment type="caution">
    <text evidence="3">The sequence shown here is derived from an EMBL/GenBank/DDBJ whole genome shotgun (WGS) entry which is preliminary data.</text>
</comment>
<gene>
    <name evidence="3" type="ORF">GGQ73_003630</name>
</gene>
<dbReference type="EMBL" id="JACIDV010000011">
    <property type="protein sequence ID" value="MBB3947662.1"/>
    <property type="molecule type" value="Genomic_DNA"/>
</dbReference>
<dbReference type="GO" id="GO:0004176">
    <property type="term" value="F:ATP-dependent peptidase activity"/>
    <property type="evidence" value="ECO:0007669"/>
    <property type="project" value="InterPro"/>
</dbReference>
<dbReference type="Pfam" id="PF00004">
    <property type="entry name" value="AAA"/>
    <property type="match status" value="1"/>
</dbReference>
<sequence length="625" mass="68071">MENFSKRRRTVTLERMAYALTLKSAARLGGAFKTNEIGRHIVIVLRIPSGSVLDEYVAAASLLTSTNESLSSFEISSPKLGTKGGIDGELVSGQLKSRRSILIIWPSEHGLPREIDLAADRVVDVGAVRPFHLAAAAKEFSGQNVDMADARKMLEHPLAEVFAAFRAGRPVSDVLARLAALKTDTQPPVVETSPPLDHLVGYGDAKTWGLSLARDIAAWRDGKLAWSDLDRGLLLSGAPGTGKTMFASALARSCGAHLVATSVARWQAAGHLDDTLKAMRRSFDEAKAQKPSILLVDEFDGIGDRDKVVGTEHETYWRQVINFLLELIDGHDRLEGVVVIGATNHPEAIDAALLRPGRLDRHIRIPLPDAEERKHLSRTYFGTQLSDREVDAIAAATVGLTGAHFQTVGRDAKRLARAEGRAVSYADVMSALPPARKITGGERRTIAIHEAGHAVVGVRLGVGLLDTVAVPWEAHAGQPLGFAHFEIEEDQLRERQGCLDQIALLLAGRAAEEVILGTAFDGAGDAEGCDLHMASDLATRMEVQLGMGEGLGYFNLKSVEQRDRFRRNNPDVAARIERGLSREMERSREIVTRFRDAIERIADVLVEKAIIEGDEVRAIIRETSR</sequence>
<dbReference type="GO" id="GO:0030163">
    <property type="term" value="P:protein catabolic process"/>
    <property type="evidence" value="ECO:0007669"/>
    <property type="project" value="TreeGrafter"/>
</dbReference>
<dbReference type="InterPro" id="IPR003959">
    <property type="entry name" value="ATPase_AAA_core"/>
</dbReference>
<evidence type="ECO:0000256" key="1">
    <source>
        <dbReference type="RuleBase" id="RU003651"/>
    </source>
</evidence>
<dbReference type="Pfam" id="PF01434">
    <property type="entry name" value="Peptidase_M41"/>
    <property type="match status" value="1"/>
</dbReference>
<dbReference type="SMART" id="SM00382">
    <property type="entry name" value="AAA"/>
    <property type="match status" value="1"/>
</dbReference>
<evidence type="ECO:0000259" key="2">
    <source>
        <dbReference type="SMART" id="SM00382"/>
    </source>
</evidence>
<dbReference type="GO" id="GO:0004222">
    <property type="term" value="F:metalloendopeptidase activity"/>
    <property type="evidence" value="ECO:0007669"/>
    <property type="project" value="InterPro"/>
</dbReference>
<reference evidence="3 4" key="1">
    <citation type="submission" date="2020-08" db="EMBL/GenBank/DDBJ databases">
        <title>Genomic Encyclopedia of Type Strains, Phase IV (KMG-IV): sequencing the most valuable type-strain genomes for metagenomic binning, comparative biology and taxonomic classification.</title>
        <authorList>
            <person name="Goeker M."/>
        </authorList>
    </citation>
    <scope>NUCLEOTIDE SEQUENCE [LARGE SCALE GENOMIC DNA]</scope>
    <source>
        <strain evidence="3 4">DSM 26438</strain>
    </source>
</reference>
<dbReference type="Gene3D" id="1.20.58.760">
    <property type="entry name" value="Peptidase M41"/>
    <property type="match status" value="1"/>
</dbReference>
<keyword evidence="4" id="KW-1185">Reference proteome</keyword>
<name>A0A7W6G3A8_9HYPH</name>
<dbReference type="AlphaFoldDB" id="A0A7W6G3A8"/>
<protein>
    <submittedName>
        <fullName evidence="3">SpoVK/Ycf46/Vps4 family AAA+-type ATPase</fullName>
    </submittedName>
</protein>
<keyword evidence="1" id="KW-0067">ATP-binding</keyword>
<evidence type="ECO:0000313" key="3">
    <source>
        <dbReference type="EMBL" id="MBB3947662.1"/>
    </source>
</evidence>
<dbReference type="InterPro" id="IPR000642">
    <property type="entry name" value="Peptidase_M41"/>
</dbReference>
<dbReference type="SUPFAM" id="SSF52540">
    <property type="entry name" value="P-loop containing nucleoside triphosphate hydrolases"/>
    <property type="match status" value="1"/>
</dbReference>
<feature type="domain" description="AAA+ ATPase" evidence="2">
    <location>
        <begin position="229"/>
        <end position="369"/>
    </location>
</feature>
<dbReference type="InterPro" id="IPR037219">
    <property type="entry name" value="Peptidase_M41-like"/>
</dbReference>
<dbReference type="InterPro" id="IPR003593">
    <property type="entry name" value="AAA+_ATPase"/>
</dbReference>
<dbReference type="SUPFAM" id="SSF140990">
    <property type="entry name" value="FtsH protease domain-like"/>
    <property type="match status" value="1"/>
</dbReference>
<organism evidence="3 4">
    <name type="scientific">Rhizobium skierniewicense</name>
    <dbReference type="NCBI Taxonomy" id="984260"/>
    <lineage>
        <taxon>Bacteria</taxon>
        <taxon>Pseudomonadati</taxon>
        <taxon>Pseudomonadota</taxon>
        <taxon>Alphaproteobacteria</taxon>
        <taxon>Hyphomicrobiales</taxon>
        <taxon>Rhizobiaceae</taxon>
        <taxon>Rhizobium/Agrobacterium group</taxon>
        <taxon>Rhizobium</taxon>
    </lineage>
</organism>
<dbReference type="Gene3D" id="1.10.8.60">
    <property type="match status" value="1"/>
</dbReference>
<dbReference type="Proteomes" id="UP000565286">
    <property type="component" value="Unassembled WGS sequence"/>
</dbReference>